<dbReference type="EMBL" id="MTJY01000036">
    <property type="protein sequence ID" value="ONN74440.1"/>
    <property type="molecule type" value="Genomic_DNA"/>
</dbReference>
<comment type="caution">
    <text evidence="1">The sequence shown here is derived from an EMBL/GenBank/DDBJ whole genome shotgun (WGS) entry which is preliminary data.</text>
</comment>
<evidence type="ECO:0000313" key="1">
    <source>
        <dbReference type="EMBL" id="ONN74440.1"/>
    </source>
</evidence>
<sequence length="39" mass="4008">MGSACEDFRRNGHDRGIASEAACVLAYAHNALTGAGICV</sequence>
<evidence type="ECO:0000313" key="2">
    <source>
        <dbReference type="Proteomes" id="UP000189067"/>
    </source>
</evidence>
<name>A0AAX0K0N3_LACRH</name>
<reference evidence="1 2" key="1">
    <citation type="submission" date="2017-01" db="EMBL/GenBank/DDBJ databases">
        <title>In silico prediction, in vitro antibacterial spectrum and physicochemical properties of a putative bacteriocin produced by Lactobacillus rhamnosus strain L156.4.</title>
        <authorList>
            <person name="Silveira A.M."/>
            <person name="Monteiro A.S."/>
            <person name="Santos V.L."/>
            <person name="Nicoli J.R."/>
            <person name="Azevedo V."/>
            <person name="Soares S.C."/>
            <person name="Castro-Oliveira L."/>
            <person name="Dias-Souza M.V."/>
            <person name="Nardi R.M."/>
        </authorList>
    </citation>
    <scope>NUCLEOTIDE SEQUENCE [LARGE SCALE GENOMIC DNA]</scope>
    <source>
        <strain evidence="1 2">L156.4</strain>
    </source>
</reference>
<dbReference type="AlphaFoldDB" id="A0AAX0K0N3"/>
<accession>A0AAX0K0N3</accession>
<gene>
    <name evidence="1" type="ORF">BWR10_09055</name>
</gene>
<organism evidence="1 2">
    <name type="scientific">Lacticaseibacillus rhamnosus</name>
    <name type="common">Lactobacillus rhamnosus</name>
    <dbReference type="NCBI Taxonomy" id="47715"/>
    <lineage>
        <taxon>Bacteria</taxon>
        <taxon>Bacillati</taxon>
        <taxon>Bacillota</taxon>
        <taxon>Bacilli</taxon>
        <taxon>Lactobacillales</taxon>
        <taxon>Lactobacillaceae</taxon>
        <taxon>Lacticaseibacillus</taxon>
    </lineage>
</organism>
<protein>
    <submittedName>
        <fullName evidence="1">Malolactic regulator</fullName>
    </submittedName>
</protein>
<proteinExistence type="predicted"/>
<dbReference type="Proteomes" id="UP000189067">
    <property type="component" value="Unassembled WGS sequence"/>
</dbReference>